<feature type="region of interest" description="Disordered" evidence="1">
    <location>
        <begin position="272"/>
        <end position="297"/>
    </location>
</feature>
<dbReference type="Proteomes" id="UP001274830">
    <property type="component" value="Unassembled WGS sequence"/>
</dbReference>
<proteinExistence type="predicted"/>
<gene>
    <name evidence="2" type="ORF">LTR78_010468</name>
</gene>
<dbReference type="AlphaFoldDB" id="A0AAE0WF23"/>
<protein>
    <submittedName>
        <fullName evidence="2">Uncharacterized protein</fullName>
    </submittedName>
</protein>
<evidence type="ECO:0000313" key="2">
    <source>
        <dbReference type="EMBL" id="KAK3669651.1"/>
    </source>
</evidence>
<organism evidence="2 3">
    <name type="scientific">Recurvomyces mirabilis</name>
    <dbReference type="NCBI Taxonomy" id="574656"/>
    <lineage>
        <taxon>Eukaryota</taxon>
        <taxon>Fungi</taxon>
        <taxon>Dikarya</taxon>
        <taxon>Ascomycota</taxon>
        <taxon>Pezizomycotina</taxon>
        <taxon>Dothideomycetes</taxon>
        <taxon>Dothideomycetidae</taxon>
        <taxon>Mycosphaerellales</taxon>
        <taxon>Teratosphaeriaceae</taxon>
        <taxon>Recurvomyces</taxon>
    </lineage>
</organism>
<accession>A0AAE0WF23</accession>
<name>A0AAE0WF23_9PEZI</name>
<comment type="caution">
    <text evidence="2">The sequence shown here is derived from an EMBL/GenBank/DDBJ whole genome shotgun (WGS) entry which is preliminary data.</text>
</comment>
<evidence type="ECO:0000256" key="1">
    <source>
        <dbReference type="SAM" id="MobiDB-lite"/>
    </source>
</evidence>
<dbReference type="EMBL" id="JAUTXT010000076">
    <property type="protein sequence ID" value="KAK3669651.1"/>
    <property type="molecule type" value="Genomic_DNA"/>
</dbReference>
<evidence type="ECO:0000313" key="3">
    <source>
        <dbReference type="Proteomes" id="UP001274830"/>
    </source>
</evidence>
<keyword evidence="3" id="KW-1185">Reference proteome</keyword>
<reference evidence="2" key="1">
    <citation type="submission" date="2023-07" db="EMBL/GenBank/DDBJ databases">
        <title>Black Yeasts Isolated from many extreme environments.</title>
        <authorList>
            <person name="Coleine C."/>
            <person name="Stajich J.E."/>
            <person name="Selbmann L."/>
        </authorList>
    </citation>
    <scope>NUCLEOTIDE SEQUENCE</scope>
    <source>
        <strain evidence="2">CCFEE 5485</strain>
    </source>
</reference>
<sequence length="297" mass="32194">MAGAQAEAFKPEAHGSTSAPQAHALVNCALPSSAFEQCNASCDWFPEPVFDCDDDLARPSNVSSHGLVPQQFLRNNDLISTIQSLSGQIAAQSTAYATLAHAHETLVQEKLQSDQSRDTAIAHGNVLQDQLRQAQCNLAAYILHIEELRRNITSKDDTITVLRDYNRHYTEQQAELTRVLLNIAQSCGSQELETHQGALWRAHCGVSGFPTNATPTAVSCAQPYQSDGGAGPSMLNASSQLNAVDSVLPHPQPAHHQVNNNQDAFLPAIAPRTEMNQNVLPPKKSRSKSKKEVKGQC</sequence>